<organism evidence="3 4">
    <name type="scientific">Agrococcus versicolor</name>
    <dbReference type="NCBI Taxonomy" id="501482"/>
    <lineage>
        <taxon>Bacteria</taxon>
        <taxon>Bacillati</taxon>
        <taxon>Actinomycetota</taxon>
        <taxon>Actinomycetes</taxon>
        <taxon>Micrococcales</taxon>
        <taxon>Microbacteriaceae</taxon>
        <taxon>Agrococcus</taxon>
    </lineage>
</organism>
<gene>
    <name evidence="3" type="ORF">GCM10009846_24920</name>
</gene>
<proteinExistence type="predicted"/>
<keyword evidence="2" id="KW-1133">Transmembrane helix</keyword>
<protein>
    <submittedName>
        <fullName evidence="3">Uncharacterized protein</fullName>
    </submittedName>
</protein>
<accession>A0ABN3AVC3</accession>
<reference evidence="3 4" key="1">
    <citation type="journal article" date="2019" name="Int. J. Syst. Evol. Microbiol.">
        <title>The Global Catalogue of Microorganisms (GCM) 10K type strain sequencing project: providing services to taxonomists for standard genome sequencing and annotation.</title>
        <authorList>
            <consortium name="The Broad Institute Genomics Platform"/>
            <consortium name="The Broad Institute Genome Sequencing Center for Infectious Disease"/>
            <person name="Wu L."/>
            <person name="Ma J."/>
        </authorList>
    </citation>
    <scope>NUCLEOTIDE SEQUENCE [LARGE SCALE GENOMIC DNA]</scope>
    <source>
        <strain evidence="3 4">JCM 16026</strain>
    </source>
</reference>
<keyword evidence="2" id="KW-0812">Transmembrane</keyword>
<evidence type="ECO:0000313" key="3">
    <source>
        <dbReference type="EMBL" id="GAA2175359.1"/>
    </source>
</evidence>
<feature type="transmembrane region" description="Helical" evidence="2">
    <location>
        <begin position="125"/>
        <end position="145"/>
    </location>
</feature>
<evidence type="ECO:0000256" key="1">
    <source>
        <dbReference type="SAM" id="MobiDB-lite"/>
    </source>
</evidence>
<name>A0ABN3AVC3_9MICO</name>
<feature type="region of interest" description="Disordered" evidence="1">
    <location>
        <begin position="1"/>
        <end position="20"/>
    </location>
</feature>
<sequence length="178" mass="18593">MDDAHPQPPAADGGRRRPDATQRAEALKERIYVTFTSLAVVIAVERSGTHASVGGAATTLVLTVLGTLLAVLVSDLLAHMVREEALPDRAEIRHLLWVSLGSLSVVVLPLVLLGAAALGLLGLDVALRTISVVLVLTLVLVTLLAVRRLRVRLGVKVGALVGIALLGVAVLVVELAVH</sequence>
<dbReference type="Proteomes" id="UP001501599">
    <property type="component" value="Unassembled WGS sequence"/>
</dbReference>
<feature type="transmembrane region" description="Helical" evidence="2">
    <location>
        <begin position="157"/>
        <end position="177"/>
    </location>
</feature>
<keyword evidence="4" id="KW-1185">Reference proteome</keyword>
<dbReference type="EMBL" id="BAAAQT010000008">
    <property type="protein sequence ID" value="GAA2175359.1"/>
    <property type="molecule type" value="Genomic_DNA"/>
</dbReference>
<comment type="caution">
    <text evidence="3">The sequence shown here is derived from an EMBL/GenBank/DDBJ whole genome shotgun (WGS) entry which is preliminary data.</text>
</comment>
<evidence type="ECO:0000313" key="4">
    <source>
        <dbReference type="Proteomes" id="UP001501599"/>
    </source>
</evidence>
<dbReference type="RefSeq" id="WP_344344136.1">
    <property type="nucleotide sequence ID" value="NZ_BAAAQT010000008.1"/>
</dbReference>
<feature type="transmembrane region" description="Helical" evidence="2">
    <location>
        <begin position="95"/>
        <end position="119"/>
    </location>
</feature>
<feature type="transmembrane region" description="Helical" evidence="2">
    <location>
        <begin position="53"/>
        <end position="74"/>
    </location>
</feature>
<keyword evidence="2" id="KW-0472">Membrane</keyword>
<evidence type="ECO:0000256" key="2">
    <source>
        <dbReference type="SAM" id="Phobius"/>
    </source>
</evidence>